<evidence type="ECO:0000313" key="8">
    <source>
        <dbReference type="Proteomes" id="UP001055057"/>
    </source>
</evidence>
<evidence type="ECO:0000259" key="6">
    <source>
        <dbReference type="PROSITE" id="PS51677"/>
    </source>
</evidence>
<evidence type="ECO:0000256" key="1">
    <source>
        <dbReference type="ARBA" id="ARBA00003236"/>
    </source>
</evidence>
<keyword evidence="8" id="KW-1185">Reference proteome</keyword>
<keyword evidence="4" id="KW-0732">Signal</keyword>
<dbReference type="InterPro" id="IPR011330">
    <property type="entry name" value="Glyco_hydro/deAcase_b/a-brl"/>
</dbReference>
<comment type="similarity">
    <text evidence="2">Belongs to the polysaccharide deacetylase family.</text>
</comment>
<dbReference type="SUPFAM" id="SSF88713">
    <property type="entry name" value="Glycoside hydrolase/deacetylase"/>
    <property type="match status" value="1"/>
</dbReference>
<protein>
    <recommendedName>
        <fullName evidence="3">Chitooligosaccharide deacetylase</fullName>
    </recommendedName>
    <alternativeName>
        <fullName evidence="5">Nodulation protein B</fullName>
    </alternativeName>
</protein>
<dbReference type="Proteomes" id="UP001055057">
    <property type="component" value="Unassembled WGS sequence"/>
</dbReference>
<evidence type="ECO:0000256" key="3">
    <source>
        <dbReference type="ARBA" id="ARBA00020071"/>
    </source>
</evidence>
<dbReference type="InterPro" id="IPR002509">
    <property type="entry name" value="NODB_dom"/>
</dbReference>
<reference evidence="7" key="2">
    <citation type="submission" date="2021-08" db="EMBL/GenBank/DDBJ databases">
        <authorList>
            <person name="Tani A."/>
            <person name="Ola A."/>
            <person name="Ogura Y."/>
            <person name="Katsura K."/>
            <person name="Hayashi T."/>
        </authorList>
    </citation>
    <scope>NUCLEOTIDE SEQUENCE</scope>
    <source>
        <strain evidence="7">DSM 23632</strain>
    </source>
</reference>
<evidence type="ECO:0000313" key="7">
    <source>
        <dbReference type="EMBL" id="GJE60636.1"/>
    </source>
</evidence>
<accession>A0ABQ4U1I5</accession>
<evidence type="ECO:0000256" key="2">
    <source>
        <dbReference type="ARBA" id="ARBA00010973"/>
    </source>
</evidence>
<gene>
    <name evidence="7" type="ORF">MPOCJGCO_2750</name>
</gene>
<name>A0ABQ4U1I5_9HYPH</name>
<sequence>MTSAVMARSGIGPERIVRSVGVLADAVLGSRGCLFTFHRAVPSERWEGLPNRGFHLDLGFLDRLLAYLRRTGWSVVTMEEAVARAGRGRAGDRYVNFSIDDCYRDTFEDVVPLFRRHGVPVTLFVTTGIPDGTLPLWGAGLEDVLAERESVLLEDGPVASRTPEEKRVAYARISAEWDGPQAGARYAAFCALNGVDAAAMHEKHAISWAMLEALRDDPLVEIGGHTVAHPRISALSPEEARAELAGCRERLVERLGLPVRHFAFPYGRAADCGRRDYEIARAAGFASAATTRKGLVRRGQDPFGLPRVTLNGGQRHLSLIEAHLTGLTGAAARVLGRV</sequence>
<dbReference type="Gene3D" id="3.20.20.370">
    <property type="entry name" value="Glycoside hydrolase/deacetylase"/>
    <property type="match status" value="1"/>
</dbReference>
<dbReference type="PROSITE" id="PS51677">
    <property type="entry name" value="NODB"/>
    <property type="match status" value="1"/>
</dbReference>
<dbReference type="PANTHER" id="PTHR34216">
    <property type="match status" value="1"/>
</dbReference>
<comment type="caution">
    <text evidence="7">The sequence shown here is derived from an EMBL/GenBank/DDBJ whole genome shotgun (WGS) entry which is preliminary data.</text>
</comment>
<evidence type="ECO:0000256" key="5">
    <source>
        <dbReference type="ARBA" id="ARBA00032976"/>
    </source>
</evidence>
<proteinExistence type="inferred from homology"/>
<reference evidence="7" key="1">
    <citation type="journal article" date="2021" name="Front. Microbiol.">
        <title>Comprehensive Comparative Genomics and Phenotyping of Methylobacterium Species.</title>
        <authorList>
            <person name="Alessa O."/>
            <person name="Ogura Y."/>
            <person name="Fujitani Y."/>
            <person name="Takami H."/>
            <person name="Hayashi T."/>
            <person name="Sahin N."/>
            <person name="Tani A."/>
        </authorList>
    </citation>
    <scope>NUCLEOTIDE SEQUENCE</scope>
    <source>
        <strain evidence="7">DSM 23632</strain>
    </source>
</reference>
<organism evidence="7 8">
    <name type="scientific">Methylobacterium trifolii</name>
    <dbReference type="NCBI Taxonomy" id="1003092"/>
    <lineage>
        <taxon>Bacteria</taxon>
        <taxon>Pseudomonadati</taxon>
        <taxon>Pseudomonadota</taxon>
        <taxon>Alphaproteobacteria</taxon>
        <taxon>Hyphomicrobiales</taxon>
        <taxon>Methylobacteriaceae</taxon>
        <taxon>Methylobacterium</taxon>
    </lineage>
</organism>
<dbReference type="PANTHER" id="PTHR34216:SF7">
    <property type="entry name" value="POLY-BETA-1,6-N-ACETYL-D-GLUCOSAMINE N-DEACETYLASE"/>
    <property type="match status" value="1"/>
</dbReference>
<dbReference type="InterPro" id="IPR051398">
    <property type="entry name" value="Polysacch_Deacetylase"/>
</dbReference>
<dbReference type="EMBL" id="BPRB01000151">
    <property type="protein sequence ID" value="GJE60636.1"/>
    <property type="molecule type" value="Genomic_DNA"/>
</dbReference>
<dbReference type="Pfam" id="PF01522">
    <property type="entry name" value="Polysacc_deac_1"/>
    <property type="match status" value="1"/>
</dbReference>
<feature type="domain" description="NodB homology" evidence="6">
    <location>
        <begin position="93"/>
        <end position="338"/>
    </location>
</feature>
<evidence type="ECO:0000256" key="4">
    <source>
        <dbReference type="ARBA" id="ARBA00022729"/>
    </source>
</evidence>
<comment type="function">
    <text evidence="1">Is involved in generating a small heat-stable compound (Nod), an acylated oligomer of N-acetylglucosamine, that stimulates mitosis in various plant protoplasts.</text>
</comment>